<comment type="caution">
    <text evidence="7">The sequence shown here is derived from an EMBL/GenBank/DDBJ whole genome shotgun (WGS) entry which is preliminary data.</text>
</comment>
<accession>A0A9D9E2V9</accession>
<protein>
    <submittedName>
        <fullName evidence="7">Polyprenyl synthetase family protein</fullName>
    </submittedName>
</protein>
<gene>
    <name evidence="7" type="ORF">IAC54_04180</name>
</gene>
<keyword evidence="3 6" id="KW-0808">Transferase</keyword>
<dbReference type="SFLD" id="SFLDG01017">
    <property type="entry name" value="Polyprenyl_Transferase_Like"/>
    <property type="match status" value="1"/>
</dbReference>
<evidence type="ECO:0000256" key="4">
    <source>
        <dbReference type="ARBA" id="ARBA00022723"/>
    </source>
</evidence>
<dbReference type="InterPro" id="IPR033749">
    <property type="entry name" value="Polyprenyl_synt_CS"/>
</dbReference>
<dbReference type="Proteomes" id="UP000823636">
    <property type="component" value="Unassembled WGS sequence"/>
</dbReference>
<dbReference type="Pfam" id="PF00348">
    <property type="entry name" value="polyprenyl_synt"/>
    <property type="match status" value="1"/>
</dbReference>
<dbReference type="GO" id="GO:0008299">
    <property type="term" value="P:isoprenoid biosynthetic process"/>
    <property type="evidence" value="ECO:0007669"/>
    <property type="project" value="InterPro"/>
</dbReference>
<dbReference type="EMBL" id="JADIMW010000042">
    <property type="protein sequence ID" value="MBO8438078.1"/>
    <property type="molecule type" value="Genomic_DNA"/>
</dbReference>
<dbReference type="PROSITE" id="PS00723">
    <property type="entry name" value="POLYPRENYL_SYNTHASE_1"/>
    <property type="match status" value="1"/>
</dbReference>
<dbReference type="PANTHER" id="PTHR12001:SF85">
    <property type="entry name" value="SHORT CHAIN ISOPRENYL DIPHOSPHATE SYNTHASE"/>
    <property type="match status" value="1"/>
</dbReference>
<dbReference type="GO" id="GO:0004659">
    <property type="term" value="F:prenyltransferase activity"/>
    <property type="evidence" value="ECO:0007669"/>
    <property type="project" value="InterPro"/>
</dbReference>
<reference evidence="7" key="1">
    <citation type="submission" date="2020-10" db="EMBL/GenBank/DDBJ databases">
        <authorList>
            <person name="Gilroy R."/>
        </authorList>
    </citation>
    <scope>NUCLEOTIDE SEQUENCE</scope>
    <source>
        <strain evidence="7">G3-4614</strain>
    </source>
</reference>
<dbReference type="InterPro" id="IPR000092">
    <property type="entry name" value="Polyprenyl_synt"/>
</dbReference>
<comment type="cofactor">
    <cofactor evidence="1">
        <name>Mg(2+)</name>
        <dbReference type="ChEBI" id="CHEBI:18420"/>
    </cofactor>
</comment>
<proteinExistence type="inferred from homology"/>
<evidence type="ECO:0000256" key="2">
    <source>
        <dbReference type="ARBA" id="ARBA00006706"/>
    </source>
</evidence>
<evidence type="ECO:0000313" key="7">
    <source>
        <dbReference type="EMBL" id="MBO8438078.1"/>
    </source>
</evidence>
<evidence type="ECO:0000313" key="8">
    <source>
        <dbReference type="Proteomes" id="UP000823636"/>
    </source>
</evidence>
<evidence type="ECO:0000256" key="5">
    <source>
        <dbReference type="ARBA" id="ARBA00022842"/>
    </source>
</evidence>
<evidence type="ECO:0000256" key="1">
    <source>
        <dbReference type="ARBA" id="ARBA00001946"/>
    </source>
</evidence>
<dbReference type="InterPro" id="IPR008949">
    <property type="entry name" value="Isoprenoid_synthase_dom_sf"/>
</dbReference>
<comment type="similarity">
    <text evidence="2 6">Belongs to the FPP/GGPP synthase family.</text>
</comment>
<dbReference type="SUPFAM" id="SSF48576">
    <property type="entry name" value="Terpenoid synthases"/>
    <property type="match status" value="1"/>
</dbReference>
<evidence type="ECO:0000256" key="6">
    <source>
        <dbReference type="RuleBase" id="RU004466"/>
    </source>
</evidence>
<organism evidence="7 8">
    <name type="scientific">Candidatus Caccoplasma merdipullorum</name>
    <dbReference type="NCBI Taxonomy" id="2840718"/>
    <lineage>
        <taxon>Bacteria</taxon>
        <taxon>Pseudomonadati</taxon>
        <taxon>Bacteroidota</taxon>
        <taxon>Bacteroidia</taxon>
        <taxon>Bacteroidales</taxon>
        <taxon>Bacteroidaceae</taxon>
        <taxon>Bacteroidaceae incertae sedis</taxon>
        <taxon>Candidatus Caccoplasma</taxon>
    </lineage>
</organism>
<keyword evidence="5" id="KW-0460">Magnesium</keyword>
<name>A0A9D9E2V9_9BACT</name>
<dbReference type="Gene3D" id="1.10.600.10">
    <property type="entry name" value="Farnesyl Diphosphate Synthase"/>
    <property type="match status" value="1"/>
</dbReference>
<dbReference type="SFLD" id="SFLDS00005">
    <property type="entry name" value="Isoprenoid_Synthase_Type_I"/>
    <property type="match status" value="1"/>
</dbReference>
<dbReference type="GO" id="GO:0046872">
    <property type="term" value="F:metal ion binding"/>
    <property type="evidence" value="ECO:0007669"/>
    <property type="project" value="UniProtKB-KW"/>
</dbReference>
<dbReference type="AlphaFoldDB" id="A0A9D9E2V9"/>
<dbReference type="PROSITE" id="PS00444">
    <property type="entry name" value="POLYPRENYL_SYNTHASE_2"/>
    <property type="match status" value="1"/>
</dbReference>
<dbReference type="CDD" id="cd00685">
    <property type="entry name" value="Trans_IPPS_HT"/>
    <property type="match status" value="1"/>
</dbReference>
<keyword evidence="4" id="KW-0479">Metal-binding</keyword>
<sequence>MRTTQEYLDIINDALLAVSYPVEPAGLYDPVKYQLDMGGKRVRPLLALLACEMCGGSIADVLPAAVGIEIFHNFTLLHDDVMDKADIRRGRPTVHKAWNENVAILSGDAMQIISYQMIGKTPSGVLKPVFDLFSATALQICEGQQYDMDFEERDDVTEDEYIDMIRLKTAVLLGCALKTGAYVANAPAETADALYRFGENLGLAFQLQDDYLDVYGEPSKFGKKIGGDILNNKKTYMLISAMRLANPEQLAELNRLLNSADVAPDDKIAGVTALYSALGIDRLAMEKIDYYYRNALAEIENMSACEPLRLFASELMQRES</sequence>
<dbReference type="PANTHER" id="PTHR12001">
    <property type="entry name" value="GERANYLGERANYL PYROPHOSPHATE SYNTHASE"/>
    <property type="match status" value="1"/>
</dbReference>
<evidence type="ECO:0000256" key="3">
    <source>
        <dbReference type="ARBA" id="ARBA00022679"/>
    </source>
</evidence>
<reference evidence="7" key="2">
    <citation type="journal article" date="2021" name="PeerJ">
        <title>Extensive microbial diversity within the chicken gut microbiome revealed by metagenomics and culture.</title>
        <authorList>
            <person name="Gilroy R."/>
            <person name="Ravi A."/>
            <person name="Getino M."/>
            <person name="Pursley I."/>
            <person name="Horton D.L."/>
            <person name="Alikhan N.F."/>
            <person name="Baker D."/>
            <person name="Gharbi K."/>
            <person name="Hall N."/>
            <person name="Watson M."/>
            <person name="Adriaenssens E.M."/>
            <person name="Foster-Nyarko E."/>
            <person name="Jarju S."/>
            <person name="Secka A."/>
            <person name="Antonio M."/>
            <person name="Oren A."/>
            <person name="Chaudhuri R.R."/>
            <person name="La Ragione R."/>
            <person name="Hildebrand F."/>
            <person name="Pallen M.J."/>
        </authorList>
    </citation>
    <scope>NUCLEOTIDE SEQUENCE</scope>
    <source>
        <strain evidence="7">G3-4614</strain>
    </source>
</reference>